<proteinExistence type="predicted"/>
<keyword evidence="1" id="KW-0175">Coiled coil</keyword>
<comment type="caution">
    <text evidence="2">The sequence shown here is derived from an EMBL/GenBank/DDBJ whole genome shotgun (WGS) entry which is preliminary data.</text>
</comment>
<keyword evidence="3" id="KW-1185">Reference proteome</keyword>
<accession>A0AAV0IL43</accession>
<dbReference type="AlphaFoldDB" id="A0AAV0IL43"/>
<evidence type="ECO:0000313" key="3">
    <source>
        <dbReference type="Proteomes" id="UP001154282"/>
    </source>
</evidence>
<gene>
    <name evidence="2" type="ORF">LITE_LOCUS9803</name>
</gene>
<protein>
    <submittedName>
        <fullName evidence="2">Uncharacterized protein</fullName>
    </submittedName>
</protein>
<dbReference type="Proteomes" id="UP001154282">
    <property type="component" value="Unassembled WGS sequence"/>
</dbReference>
<dbReference type="EMBL" id="CAMGYJ010000004">
    <property type="protein sequence ID" value="CAI0398196.1"/>
    <property type="molecule type" value="Genomic_DNA"/>
</dbReference>
<reference evidence="2" key="1">
    <citation type="submission" date="2022-08" db="EMBL/GenBank/DDBJ databases">
        <authorList>
            <person name="Gutierrez-Valencia J."/>
        </authorList>
    </citation>
    <scope>NUCLEOTIDE SEQUENCE</scope>
</reference>
<evidence type="ECO:0000313" key="2">
    <source>
        <dbReference type="EMBL" id="CAI0398196.1"/>
    </source>
</evidence>
<organism evidence="2 3">
    <name type="scientific">Linum tenue</name>
    <dbReference type="NCBI Taxonomy" id="586396"/>
    <lineage>
        <taxon>Eukaryota</taxon>
        <taxon>Viridiplantae</taxon>
        <taxon>Streptophyta</taxon>
        <taxon>Embryophyta</taxon>
        <taxon>Tracheophyta</taxon>
        <taxon>Spermatophyta</taxon>
        <taxon>Magnoliopsida</taxon>
        <taxon>eudicotyledons</taxon>
        <taxon>Gunneridae</taxon>
        <taxon>Pentapetalae</taxon>
        <taxon>rosids</taxon>
        <taxon>fabids</taxon>
        <taxon>Malpighiales</taxon>
        <taxon>Linaceae</taxon>
        <taxon>Linum</taxon>
    </lineage>
</organism>
<name>A0AAV0IL43_9ROSI</name>
<sequence length="108" mass="12072">MDAANGHYKSLMELDQEIVKLFGDLATAMEEKEKLQQQLESGSSNEAAGTQVKLDHCRVQIKSIVAEIGPKLQNFDEVNNEIATCLVKRKEELSEMAKINDEFCNVSI</sequence>
<evidence type="ECO:0000256" key="1">
    <source>
        <dbReference type="SAM" id="Coils"/>
    </source>
</evidence>
<feature type="coiled-coil region" evidence="1">
    <location>
        <begin position="18"/>
        <end position="45"/>
    </location>
</feature>